<name>A0A6J3M8G6_9PEZI</name>
<dbReference type="AlphaFoldDB" id="A0A6J3M8G6"/>
<feature type="compositionally biased region" description="Acidic residues" evidence="1">
    <location>
        <begin position="210"/>
        <end position="220"/>
    </location>
</feature>
<evidence type="ECO:0000256" key="1">
    <source>
        <dbReference type="SAM" id="MobiDB-lite"/>
    </source>
</evidence>
<keyword evidence="2" id="KW-1185">Reference proteome</keyword>
<feature type="compositionally biased region" description="Polar residues" evidence="1">
    <location>
        <begin position="84"/>
        <end position="102"/>
    </location>
</feature>
<reference evidence="3" key="3">
    <citation type="submission" date="2025-08" db="UniProtKB">
        <authorList>
            <consortium name="RefSeq"/>
        </authorList>
    </citation>
    <scope>IDENTIFICATION</scope>
    <source>
        <strain evidence="3">CBS 342.82</strain>
    </source>
</reference>
<feature type="region of interest" description="Disordered" evidence="1">
    <location>
        <begin position="628"/>
        <end position="655"/>
    </location>
</feature>
<sequence length="841" mass="92090">MSASIPGVLNPVQFLCGPSYLPFRHLSCDHGAIACNHLDISPDVLHNEVQPLVGQHKDDKISFGNALAIDYNTLALSSAPMPSIETQKQQDSAPPSAYSEQAPSRGPKDETISQGKKPILSQYYDIQHRKEGQQDNVANDESDVKNAWYLPYKHEPDWSALKTPQVISKVMKLLDLTRETSAIAQRAGTIAQQEDLFSTSSTSDSHLERDDEGVAPDEDVLQSPGELYADDDKVSAPTKHAVSNYSANHCFEPIPLGPRPTPVGLHPQPKDEDEDVYQELSSTKGNDAAVSLAQGKKRDSTYSEDTLPIPPVPPRPATRRLSAKKENIVSFAPSSPSSSFSDGSKKSLRFNLDSKAKSWRPSISKATAGVGFHADNVFKNGGLRNAPSSLKMTPLALPGETVDDAIKRISTLQIPKRPTSKDLLRQEMTRSKSALLTSRQDGLAGIPSPIMSPFSFEFPRKPDARSVSPVQAEELSPRQNDEKSAGTFSSYSSFTGERLESTSASRKHSSPDGDAAPPPKRSGSVYKHRRIDGITMNREESKLWANYTNRTLPPALPSAAEESYFGPTSHGSDFLLYEEACINVEPRSLFSHGDTFKDLVSTSEARMAAEDIFVEPGSKCIERENHQTAAKSTLRDSPSMPSLGPSTPRQSDHTVYRKRRAPTNDIATVVDEYKHYLRESQRLGRDATELLTMSERDEGIIRSMMGGPDAGWFQPGTATWLTNEGQKIGGALEEARQAREAAEDHEQQTRLEEWFAAQLDKAPSECDIPAHLRPPPGTEINEYLRIGRKTSASDQTRSRSSSPETVIGISEPSLRPTQRSPEQCSVVAANDRPEPASGNSG</sequence>
<organism evidence="3">
    <name type="scientific">Dissoconium aciculare CBS 342.82</name>
    <dbReference type="NCBI Taxonomy" id="1314786"/>
    <lineage>
        <taxon>Eukaryota</taxon>
        <taxon>Fungi</taxon>
        <taxon>Dikarya</taxon>
        <taxon>Ascomycota</taxon>
        <taxon>Pezizomycotina</taxon>
        <taxon>Dothideomycetes</taxon>
        <taxon>Dothideomycetidae</taxon>
        <taxon>Mycosphaerellales</taxon>
        <taxon>Dissoconiaceae</taxon>
        <taxon>Dissoconium</taxon>
    </lineage>
</organism>
<feature type="compositionally biased region" description="Basic and acidic residues" evidence="1">
    <location>
        <begin position="475"/>
        <end position="484"/>
    </location>
</feature>
<feature type="compositionally biased region" description="Polar residues" evidence="1">
    <location>
        <begin position="486"/>
        <end position="495"/>
    </location>
</feature>
<accession>A0A6J3M8G6</accession>
<evidence type="ECO:0000313" key="3">
    <source>
        <dbReference type="RefSeq" id="XP_033460930.1"/>
    </source>
</evidence>
<evidence type="ECO:0000313" key="2">
    <source>
        <dbReference type="Proteomes" id="UP000504637"/>
    </source>
</evidence>
<proteinExistence type="predicted"/>
<feature type="region of interest" description="Disordered" evidence="1">
    <location>
        <begin position="194"/>
        <end position="231"/>
    </location>
</feature>
<dbReference type="RefSeq" id="XP_033460930.1">
    <property type="nucleotide sequence ID" value="XM_033599648.1"/>
</dbReference>
<dbReference type="GeneID" id="54357447"/>
<feature type="compositionally biased region" description="Polar residues" evidence="1">
    <location>
        <begin position="194"/>
        <end position="204"/>
    </location>
</feature>
<reference evidence="3" key="2">
    <citation type="submission" date="2020-04" db="EMBL/GenBank/DDBJ databases">
        <authorList>
            <consortium name="NCBI Genome Project"/>
        </authorList>
    </citation>
    <scope>NUCLEOTIDE SEQUENCE</scope>
    <source>
        <strain evidence="3">CBS 342.82</strain>
    </source>
</reference>
<feature type="region of interest" description="Disordered" evidence="1">
    <location>
        <begin position="249"/>
        <end position="318"/>
    </location>
</feature>
<feature type="compositionally biased region" description="Low complexity" evidence="1">
    <location>
        <begin position="790"/>
        <end position="802"/>
    </location>
</feature>
<feature type="compositionally biased region" description="Polar residues" evidence="1">
    <location>
        <begin position="628"/>
        <end position="649"/>
    </location>
</feature>
<feature type="region of interest" description="Disordered" evidence="1">
    <location>
        <begin position="83"/>
        <end position="117"/>
    </location>
</feature>
<feature type="region of interest" description="Disordered" evidence="1">
    <location>
        <begin position="788"/>
        <end position="841"/>
    </location>
</feature>
<gene>
    <name evidence="3" type="ORF">K489DRAFT_210429</name>
</gene>
<reference evidence="3" key="1">
    <citation type="submission" date="2020-01" db="EMBL/GenBank/DDBJ databases">
        <authorList>
            <consortium name="DOE Joint Genome Institute"/>
            <person name="Haridas S."/>
            <person name="Albert R."/>
            <person name="Binder M."/>
            <person name="Bloem J."/>
            <person name="Labutti K."/>
            <person name="Salamov A."/>
            <person name="Andreopoulos B."/>
            <person name="Baker S.E."/>
            <person name="Barry K."/>
            <person name="Bills G."/>
            <person name="Bluhm B.H."/>
            <person name="Cannon C."/>
            <person name="Castanera R."/>
            <person name="Culley D.E."/>
            <person name="Daum C."/>
            <person name="Ezra D."/>
            <person name="Gonzalez J.B."/>
            <person name="Henrissat B."/>
            <person name="Kuo A."/>
            <person name="Liang C."/>
            <person name="Lipzen A."/>
            <person name="Lutzoni F."/>
            <person name="Magnuson J."/>
            <person name="Mondo S."/>
            <person name="Nolan M."/>
            <person name="Ohm R."/>
            <person name="Pangilinan J."/>
            <person name="Park H.-J."/>
            <person name="Ramirez L."/>
            <person name="Alfaro M."/>
            <person name="Sun H."/>
            <person name="Tritt A."/>
            <person name="Yoshinaga Y."/>
            <person name="Zwiers L.-H."/>
            <person name="Turgeon B.G."/>
            <person name="Goodwin S.B."/>
            <person name="Spatafora J.W."/>
            <person name="Crous P.W."/>
            <person name="Grigoriev I.V."/>
        </authorList>
    </citation>
    <scope>NUCLEOTIDE SEQUENCE</scope>
    <source>
        <strain evidence="3">CBS 342.82</strain>
    </source>
</reference>
<dbReference type="Proteomes" id="UP000504637">
    <property type="component" value="Unplaced"/>
</dbReference>
<feature type="region of interest" description="Disordered" evidence="1">
    <location>
        <begin position="454"/>
        <end position="532"/>
    </location>
</feature>
<protein>
    <submittedName>
        <fullName evidence="3">Uncharacterized protein</fullName>
    </submittedName>
</protein>